<evidence type="ECO:0000313" key="2">
    <source>
        <dbReference type="Proteomes" id="UP000053263"/>
    </source>
</evidence>
<keyword evidence="2" id="KW-1185">Reference proteome</keyword>
<evidence type="ECO:0000313" key="1">
    <source>
        <dbReference type="EMBL" id="KII83712.1"/>
    </source>
</evidence>
<sequence>MSATATITESAQLPSLRMILMRHCVLYDTPIGCETRVPTLDLGDVFCVEYPCSTVSTGAEAKYTFICNIATKVWEAWNLPPLSTFTLDRDPLALWRHRGPFIGNNDACRSSYWKSFYPDGARYPRAEGAARLQKYLSDNLEGIVGCIGDLGAQSTPVRRVLFMVTEVTRRITSRIRAKPLKPRTREALSSASGIENSNTDVDSSGGPYWFHPNPTISAETDTPNSWGYWSTSRFPKWAPPEERGEDTIPTLTDKKEFERLILNGSGVGAFMEEDSNDNYTYQVRILDERVIL</sequence>
<dbReference type="AlphaFoldDB" id="A0A0C9SQF9"/>
<gene>
    <name evidence="1" type="ORF">PLICRDRAFT_438201</name>
</gene>
<organism evidence="1 2">
    <name type="scientific">Plicaturopsis crispa FD-325 SS-3</name>
    <dbReference type="NCBI Taxonomy" id="944288"/>
    <lineage>
        <taxon>Eukaryota</taxon>
        <taxon>Fungi</taxon>
        <taxon>Dikarya</taxon>
        <taxon>Basidiomycota</taxon>
        <taxon>Agaricomycotina</taxon>
        <taxon>Agaricomycetes</taxon>
        <taxon>Agaricomycetidae</taxon>
        <taxon>Amylocorticiales</taxon>
        <taxon>Amylocorticiaceae</taxon>
        <taxon>Plicatura</taxon>
        <taxon>Plicaturopsis crispa</taxon>
    </lineage>
</organism>
<protein>
    <submittedName>
        <fullName evidence="1">Uncharacterized protein</fullName>
    </submittedName>
</protein>
<dbReference type="EMBL" id="KN832574">
    <property type="protein sequence ID" value="KII83712.1"/>
    <property type="molecule type" value="Genomic_DNA"/>
</dbReference>
<proteinExistence type="predicted"/>
<dbReference type="HOGENOM" id="CLU_765297_0_0_1"/>
<name>A0A0C9SQF9_PLICR</name>
<accession>A0A0C9SQF9</accession>
<reference evidence="1 2" key="1">
    <citation type="submission" date="2014-06" db="EMBL/GenBank/DDBJ databases">
        <title>Evolutionary Origins and Diversification of the Mycorrhizal Mutualists.</title>
        <authorList>
            <consortium name="DOE Joint Genome Institute"/>
            <consortium name="Mycorrhizal Genomics Consortium"/>
            <person name="Kohler A."/>
            <person name="Kuo A."/>
            <person name="Nagy L.G."/>
            <person name="Floudas D."/>
            <person name="Copeland A."/>
            <person name="Barry K.W."/>
            <person name="Cichocki N."/>
            <person name="Veneault-Fourrey C."/>
            <person name="LaButti K."/>
            <person name="Lindquist E.A."/>
            <person name="Lipzen A."/>
            <person name="Lundell T."/>
            <person name="Morin E."/>
            <person name="Murat C."/>
            <person name="Riley R."/>
            <person name="Ohm R."/>
            <person name="Sun H."/>
            <person name="Tunlid A."/>
            <person name="Henrissat B."/>
            <person name="Grigoriev I.V."/>
            <person name="Hibbett D.S."/>
            <person name="Martin F."/>
        </authorList>
    </citation>
    <scope>NUCLEOTIDE SEQUENCE [LARGE SCALE GENOMIC DNA]</scope>
    <source>
        <strain evidence="1 2">FD-325 SS-3</strain>
    </source>
</reference>
<dbReference type="Proteomes" id="UP000053263">
    <property type="component" value="Unassembled WGS sequence"/>
</dbReference>